<accession>A0ABY4QVI2</accession>
<reference evidence="2" key="1">
    <citation type="journal article" date="2018" name="Int. J. Syst. Evol. Microbiol.">
        <title>Jatrophihabitans telluris sp. nov., isolated from sediment soil of lava forest wetlands and the emended description of the genus Jatrophihabitans.</title>
        <authorList>
            <person name="Lee K.C."/>
            <person name="Suh M.K."/>
            <person name="Eom M.K."/>
            <person name="Kim K.K."/>
            <person name="Kim J.S."/>
            <person name="Kim D.S."/>
            <person name="Ko S.H."/>
            <person name="Shin Y.K."/>
            <person name="Lee J.S."/>
        </authorList>
    </citation>
    <scope>NUCLEOTIDE SEQUENCE</scope>
    <source>
        <strain evidence="2">N237</strain>
    </source>
</reference>
<keyword evidence="1" id="KW-1133">Transmembrane helix</keyword>
<dbReference type="Proteomes" id="UP001056336">
    <property type="component" value="Chromosome"/>
</dbReference>
<protein>
    <submittedName>
        <fullName evidence="2">Uncharacterized protein</fullName>
    </submittedName>
</protein>
<keyword evidence="1" id="KW-0812">Transmembrane</keyword>
<evidence type="ECO:0000256" key="1">
    <source>
        <dbReference type="SAM" id="Phobius"/>
    </source>
</evidence>
<keyword evidence="1" id="KW-0472">Membrane</keyword>
<reference evidence="2" key="2">
    <citation type="submission" date="2022-05" db="EMBL/GenBank/DDBJ databases">
        <authorList>
            <person name="Kim J.-S."/>
            <person name="Lee K."/>
            <person name="Suh M."/>
            <person name="Eom M."/>
            <person name="Kim J.-S."/>
            <person name="Kim D.-S."/>
            <person name="Ko S.-H."/>
            <person name="Shin Y."/>
            <person name="Lee J.-S."/>
        </authorList>
    </citation>
    <scope>NUCLEOTIDE SEQUENCE</scope>
    <source>
        <strain evidence="2">N237</strain>
    </source>
</reference>
<name>A0ABY4QVI2_9ACTN</name>
<feature type="transmembrane region" description="Helical" evidence="1">
    <location>
        <begin position="47"/>
        <end position="65"/>
    </location>
</feature>
<keyword evidence="3" id="KW-1185">Reference proteome</keyword>
<organism evidence="2 3">
    <name type="scientific">Jatrophihabitans telluris</name>
    <dbReference type="NCBI Taxonomy" id="2038343"/>
    <lineage>
        <taxon>Bacteria</taxon>
        <taxon>Bacillati</taxon>
        <taxon>Actinomycetota</taxon>
        <taxon>Actinomycetes</taxon>
        <taxon>Jatrophihabitantales</taxon>
        <taxon>Jatrophihabitantaceae</taxon>
        <taxon>Jatrophihabitans</taxon>
    </lineage>
</organism>
<dbReference type="EMBL" id="CP097332">
    <property type="protein sequence ID" value="UQX87051.1"/>
    <property type="molecule type" value="Genomic_DNA"/>
</dbReference>
<evidence type="ECO:0000313" key="2">
    <source>
        <dbReference type="EMBL" id="UQX87051.1"/>
    </source>
</evidence>
<proteinExistence type="predicted"/>
<dbReference type="RefSeq" id="WP_249769481.1">
    <property type="nucleotide sequence ID" value="NZ_CP097332.1"/>
</dbReference>
<evidence type="ECO:0000313" key="3">
    <source>
        <dbReference type="Proteomes" id="UP001056336"/>
    </source>
</evidence>
<feature type="transmembrane region" description="Helical" evidence="1">
    <location>
        <begin position="20"/>
        <end position="40"/>
    </location>
</feature>
<sequence>MTDSPIPSELSPPVSPGPPVRGWVLTAALIVFAVLVFAVAGLGWAGVVIIVALMAGAYTVLIRWSR</sequence>
<gene>
    <name evidence="2" type="ORF">M6D93_12110</name>
</gene>